<sequence>MWSKGWNNSGLQAPQGASPFAPAPQGGVAPAGRPDEAATGPMLGKGSELRKLYYMPHNMGHGDAVNCMLMADGKIYTGGRDEYLFVWKPDRAANGEIQLSQDCPPIHLGASITSLFYEPTSKWLFCGLWNGEVRGFCKEPMRDDRLQGHRRSVTALQVHSGVLISGSNEGTVRLWTFNGQSFQPHGQPLTNPSGPVTAVRVLNDALWVGGYEGITCFDLGSLQARGTIPSSNHVTGLLDFQGFMIATFRNGEVNIYDASGSQIFHRPPSGEHVSNTAIELMVHPSTQKPLLLCGQVQGYVTAFDLPEFRPRGSFCVKERSDVKAIVDVKSDGMFATAGLHGDICIWQWGAPVGGASANPFGASTVQGAVASSPFAPGPGQGAACGGMAM</sequence>
<dbReference type="PROSITE" id="PS50294">
    <property type="entry name" value="WD_REPEATS_REGION"/>
    <property type="match status" value="1"/>
</dbReference>
<feature type="compositionally biased region" description="Low complexity" evidence="2">
    <location>
        <begin position="19"/>
        <end position="32"/>
    </location>
</feature>
<dbReference type="InterPro" id="IPR015943">
    <property type="entry name" value="WD40/YVTN_repeat-like_dom_sf"/>
</dbReference>
<evidence type="ECO:0000256" key="2">
    <source>
        <dbReference type="SAM" id="MobiDB-lite"/>
    </source>
</evidence>
<dbReference type="EMBL" id="LSRX01000254">
    <property type="protein sequence ID" value="OLQ02797.1"/>
    <property type="molecule type" value="Genomic_DNA"/>
</dbReference>
<dbReference type="Proteomes" id="UP000186817">
    <property type="component" value="Unassembled WGS sequence"/>
</dbReference>
<dbReference type="Pfam" id="PF00400">
    <property type="entry name" value="WD40"/>
    <property type="match status" value="1"/>
</dbReference>
<dbReference type="InterPro" id="IPR036322">
    <property type="entry name" value="WD40_repeat_dom_sf"/>
</dbReference>
<gene>
    <name evidence="4" type="primary">ZFWD3</name>
    <name evidence="4" type="ORF">AK812_SmicGene14335</name>
    <name evidence="3" type="ORF">AK812_SmicGene47637</name>
</gene>
<dbReference type="OMA" id="VIAEGPW"/>
<dbReference type="PANTHER" id="PTHR44156">
    <property type="entry name" value="SUPERNUMERARY LIMBS, ISOFORM B-RELATED"/>
    <property type="match status" value="1"/>
</dbReference>
<comment type="caution">
    <text evidence="4">The sequence shown here is derived from an EMBL/GenBank/DDBJ whole genome shotgun (WGS) entry which is preliminary data.</text>
</comment>
<proteinExistence type="predicted"/>
<dbReference type="InterPro" id="IPR053299">
    <property type="entry name" value="ASTRA_WD_repeat"/>
</dbReference>
<evidence type="ECO:0000313" key="3">
    <source>
        <dbReference type="EMBL" id="OLP73212.1"/>
    </source>
</evidence>
<protein>
    <submittedName>
        <fullName evidence="4">Zinc finger CCCH domain-containing protein 59</fullName>
    </submittedName>
</protein>
<evidence type="ECO:0000313" key="4">
    <source>
        <dbReference type="EMBL" id="OLQ02797.1"/>
    </source>
</evidence>
<feature type="region of interest" description="Disordered" evidence="2">
    <location>
        <begin position="1"/>
        <end position="41"/>
    </location>
</feature>
<feature type="compositionally biased region" description="Polar residues" evidence="2">
    <location>
        <begin position="1"/>
        <end position="12"/>
    </location>
</feature>
<name>A0A1Q9E5U0_SYMMI</name>
<feature type="repeat" description="WD" evidence="1">
    <location>
        <begin position="146"/>
        <end position="175"/>
    </location>
</feature>
<evidence type="ECO:0000256" key="1">
    <source>
        <dbReference type="PROSITE-ProRule" id="PRU00221"/>
    </source>
</evidence>
<dbReference type="SUPFAM" id="SSF50978">
    <property type="entry name" value="WD40 repeat-like"/>
    <property type="match status" value="1"/>
</dbReference>
<dbReference type="Gene3D" id="2.130.10.10">
    <property type="entry name" value="YVTN repeat-like/Quinoprotein amine dehydrogenase"/>
    <property type="match status" value="1"/>
</dbReference>
<dbReference type="AlphaFoldDB" id="A0A1Q9E5U0"/>
<reference evidence="4 5" key="1">
    <citation type="submission" date="2016-02" db="EMBL/GenBank/DDBJ databases">
        <title>Genome analysis of coral dinoflagellate symbionts highlights evolutionary adaptations to a symbiotic lifestyle.</title>
        <authorList>
            <person name="Aranda M."/>
            <person name="Li Y."/>
            <person name="Liew Y.J."/>
            <person name="Baumgarten S."/>
            <person name="Simakov O."/>
            <person name="Wilson M."/>
            <person name="Piel J."/>
            <person name="Ashoor H."/>
            <person name="Bougouffa S."/>
            <person name="Bajic V.B."/>
            <person name="Ryu T."/>
            <person name="Ravasi T."/>
            <person name="Bayer T."/>
            <person name="Micklem G."/>
            <person name="Kim H."/>
            <person name="Bhak J."/>
            <person name="Lajeunesse T.C."/>
            <person name="Voolstra C.R."/>
        </authorList>
    </citation>
    <scope>NUCLEOTIDE SEQUENCE [LARGE SCALE GENOMIC DNA]</scope>
    <source>
        <strain evidence="4 5">CCMP2467</strain>
    </source>
</reference>
<dbReference type="PROSITE" id="PS50082">
    <property type="entry name" value="WD_REPEATS_2"/>
    <property type="match status" value="1"/>
</dbReference>
<organism evidence="4 5">
    <name type="scientific">Symbiodinium microadriaticum</name>
    <name type="common">Dinoflagellate</name>
    <name type="synonym">Zooxanthella microadriatica</name>
    <dbReference type="NCBI Taxonomy" id="2951"/>
    <lineage>
        <taxon>Eukaryota</taxon>
        <taxon>Sar</taxon>
        <taxon>Alveolata</taxon>
        <taxon>Dinophyceae</taxon>
        <taxon>Suessiales</taxon>
        <taxon>Symbiodiniaceae</taxon>
        <taxon>Symbiodinium</taxon>
    </lineage>
</organism>
<keyword evidence="1" id="KW-0853">WD repeat</keyword>
<dbReference type="SMART" id="SM00320">
    <property type="entry name" value="WD40"/>
    <property type="match status" value="4"/>
</dbReference>
<dbReference type="EMBL" id="LSRX01006043">
    <property type="protein sequence ID" value="OLP73212.1"/>
    <property type="molecule type" value="Genomic_DNA"/>
</dbReference>
<accession>A0A1Q9E5U0</accession>
<dbReference type="InterPro" id="IPR001680">
    <property type="entry name" value="WD40_rpt"/>
</dbReference>
<evidence type="ECO:0000313" key="5">
    <source>
        <dbReference type="Proteomes" id="UP000186817"/>
    </source>
</evidence>
<dbReference type="OrthoDB" id="412826at2759"/>
<keyword evidence="5" id="KW-1185">Reference proteome</keyword>